<dbReference type="EMBL" id="CP043869">
    <property type="protein sequence ID" value="QEQ98437.1"/>
    <property type="molecule type" value="Genomic_DNA"/>
</dbReference>
<dbReference type="KEGG" id="ncu:F0U83_12690"/>
<keyword evidence="4 15" id="KW-1003">Cell membrane</keyword>
<reference evidence="17 18" key="1">
    <citation type="journal article" date="2019" name="Biochem. Eng. J.">
        <title>Metabolic engineering of the marine bacteria Neptunomonas concharum for the production of acetoin and meso-2,3-butanediol from acetate.</title>
        <authorList>
            <person name="Li W."/>
            <person name="Pu N."/>
            <person name="Liu C.-X."/>
            <person name="Yuan Q.-P."/>
            <person name="Li Z.-J."/>
        </authorList>
    </citation>
    <scope>NUCLEOTIDE SEQUENCE [LARGE SCALE GENOMIC DNA]</scope>
    <source>
        <strain evidence="17 18">JCM17730</strain>
    </source>
</reference>
<dbReference type="PROSITE" id="PS50846">
    <property type="entry name" value="HMA_2"/>
    <property type="match status" value="1"/>
</dbReference>
<comment type="subcellular location">
    <subcellularLocation>
        <location evidence="1">Cell membrane</location>
        <topology evidence="1">Multi-pass membrane protein</topology>
    </subcellularLocation>
</comment>
<evidence type="ECO:0000256" key="15">
    <source>
        <dbReference type="RuleBase" id="RU362081"/>
    </source>
</evidence>
<dbReference type="InterPro" id="IPR006121">
    <property type="entry name" value="HMA_dom"/>
</dbReference>
<dbReference type="InterPro" id="IPR023298">
    <property type="entry name" value="ATPase_P-typ_TM_dom_sf"/>
</dbReference>
<sequence>MKSPLLSTTHSQYQWDVKGMDCASCAGKIEHALGRLEGVSDIQVSVMSGKLSLTLDATYSSTQHIEDSLSSLGFQASLYEQGQKDMPQNIQSSWLSHPKAKQVLLTGTLLLLAWLASFILSESTAQWGFISACLVALAPIGKKALSLLRAGMPFTIEMLMTIAALGALFIGAEQEAALVVFLFTLGEWLEGIAANRARASIQALSNLVPKTALKLNDQATPIPINADKLCISDLILVRPGDRLPADGNIAEGGTSIDESPITGESVPVYKSTGEAVFAGTIVLDSAIKVTVTRAPEDNTIARIIKRVEEAQAAKAPTERFIQRFSRWYMPAIVLTALLVGIIPPLFFAQEWSLWIYRALALLLIGCPCALVISVPASIASALSAGARHGLLIKGGATLENMANTTLVAFDKTGTLTEGQPHVIDCLAINTSKASLIAIATGLEYGSSHPLAMALQRYATQESITPQPVNAVSVVPGLGINGDVSGETFYLGSPKFAAEKVTIAADLLTQIETWEAQGKTVIILFSNIEILGLISLQDSPRADAASAIKQLKSLGIQPLMLTGDNTRTAKAIASELGLDFQASLLPEDKVSIVKNLSSTQNVMMVGDGINDAPALAAAQTGVAMGSGTDVALETADAALLKNRVTDIPEQIRLSKATMRNIRQNISLALGLKAVFLVTSILGITGLWLAILADTGATVLVTLNALRLLRYKPDDS</sequence>
<feature type="transmembrane region" description="Helical" evidence="15">
    <location>
        <begin position="327"/>
        <end position="348"/>
    </location>
</feature>
<dbReference type="GO" id="GO:0005886">
    <property type="term" value="C:plasma membrane"/>
    <property type="evidence" value="ECO:0007669"/>
    <property type="project" value="UniProtKB-SubCell"/>
</dbReference>
<dbReference type="OrthoDB" id="9814270at2"/>
<dbReference type="Pfam" id="PF00122">
    <property type="entry name" value="E1-E2_ATPase"/>
    <property type="match status" value="1"/>
</dbReference>
<dbReference type="FunFam" id="2.70.150.10:FF:000002">
    <property type="entry name" value="Copper-transporting ATPase 1, putative"/>
    <property type="match status" value="1"/>
</dbReference>
<evidence type="ECO:0000256" key="4">
    <source>
        <dbReference type="ARBA" id="ARBA00022475"/>
    </source>
</evidence>
<feature type="transmembrane region" description="Helical" evidence="15">
    <location>
        <begin position="152"/>
        <end position="170"/>
    </location>
</feature>
<dbReference type="SFLD" id="SFLDF00027">
    <property type="entry name" value="p-type_atpase"/>
    <property type="match status" value="1"/>
</dbReference>
<evidence type="ECO:0000256" key="6">
    <source>
        <dbReference type="ARBA" id="ARBA00022692"/>
    </source>
</evidence>
<dbReference type="GO" id="GO:0005524">
    <property type="term" value="F:ATP binding"/>
    <property type="evidence" value="ECO:0007669"/>
    <property type="project" value="UniProtKB-UniRule"/>
</dbReference>
<keyword evidence="9 15" id="KW-0067">ATP-binding</keyword>
<evidence type="ECO:0000256" key="14">
    <source>
        <dbReference type="ARBA" id="ARBA00047308"/>
    </source>
</evidence>
<proteinExistence type="inferred from homology"/>
<dbReference type="Pfam" id="PF00403">
    <property type="entry name" value="HMA"/>
    <property type="match status" value="1"/>
</dbReference>
<dbReference type="InterPro" id="IPR001757">
    <property type="entry name" value="P_typ_ATPase"/>
</dbReference>
<evidence type="ECO:0000256" key="13">
    <source>
        <dbReference type="ARBA" id="ARBA00039097"/>
    </source>
</evidence>
<evidence type="ECO:0000313" key="18">
    <source>
        <dbReference type="Proteomes" id="UP000324760"/>
    </source>
</evidence>
<dbReference type="SUPFAM" id="SSF55008">
    <property type="entry name" value="HMA, heavy metal-associated domain"/>
    <property type="match status" value="1"/>
</dbReference>
<dbReference type="InterPro" id="IPR036412">
    <property type="entry name" value="HAD-like_sf"/>
</dbReference>
<feature type="transmembrane region" description="Helical" evidence="15">
    <location>
        <begin position="664"/>
        <end position="689"/>
    </location>
</feature>
<protein>
    <recommendedName>
        <fullName evidence="13">P-type Zn(2+) transporter</fullName>
        <ecNumber evidence="13">7.2.2.12</ecNumber>
    </recommendedName>
</protein>
<evidence type="ECO:0000256" key="10">
    <source>
        <dbReference type="ARBA" id="ARBA00022967"/>
    </source>
</evidence>
<evidence type="ECO:0000256" key="9">
    <source>
        <dbReference type="ARBA" id="ARBA00022840"/>
    </source>
</evidence>
<dbReference type="NCBIfam" id="TIGR01494">
    <property type="entry name" value="ATPase_P-type"/>
    <property type="match status" value="1"/>
</dbReference>
<keyword evidence="6 15" id="KW-0812">Transmembrane</keyword>
<name>A0A5P1RFN3_9GAMM</name>
<dbReference type="SUPFAM" id="SSF81653">
    <property type="entry name" value="Calcium ATPase, transduction domain A"/>
    <property type="match status" value="1"/>
</dbReference>
<dbReference type="FunFam" id="3.30.70.100:FF:000001">
    <property type="entry name" value="ATPase copper transporting beta"/>
    <property type="match status" value="1"/>
</dbReference>
<evidence type="ECO:0000256" key="8">
    <source>
        <dbReference type="ARBA" id="ARBA00022741"/>
    </source>
</evidence>
<evidence type="ECO:0000256" key="2">
    <source>
        <dbReference type="ARBA" id="ARBA00006024"/>
    </source>
</evidence>
<dbReference type="InterPro" id="IPR051014">
    <property type="entry name" value="Cation_Transport_ATPase_IB"/>
</dbReference>
<dbReference type="Gene3D" id="3.40.1110.10">
    <property type="entry name" value="Calcium-transporting ATPase, cytoplasmic domain N"/>
    <property type="match status" value="1"/>
</dbReference>
<dbReference type="NCBIfam" id="TIGR01525">
    <property type="entry name" value="ATPase-IB_hvy"/>
    <property type="match status" value="1"/>
</dbReference>
<keyword evidence="12 15" id="KW-0472">Membrane</keyword>
<dbReference type="InterPro" id="IPR018303">
    <property type="entry name" value="ATPase_P-typ_P_site"/>
</dbReference>
<dbReference type="SFLD" id="SFLDS00003">
    <property type="entry name" value="Haloacid_Dehalogenase"/>
    <property type="match status" value="1"/>
</dbReference>
<dbReference type="PROSITE" id="PS00154">
    <property type="entry name" value="ATPASE_E1_E2"/>
    <property type="match status" value="1"/>
</dbReference>
<dbReference type="Proteomes" id="UP000324760">
    <property type="component" value="Chromosome"/>
</dbReference>
<evidence type="ECO:0000256" key="3">
    <source>
        <dbReference type="ARBA" id="ARBA00022448"/>
    </source>
</evidence>
<dbReference type="InterPro" id="IPR036163">
    <property type="entry name" value="HMA_dom_sf"/>
</dbReference>
<dbReference type="PROSITE" id="PS01229">
    <property type="entry name" value="COF_2"/>
    <property type="match status" value="1"/>
</dbReference>
<dbReference type="InterPro" id="IPR023299">
    <property type="entry name" value="ATPase_P-typ_cyto_dom_N"/>
</dbReference>
<keyword evidence="7 15" id="KW-0479">Metal-binding</keyword>
<dbReference type="InterPro" id="IPR044492">
    <property type="entry name" value="P_typ_ATPase_HD_dom"/>
</dbReference>
<evidence type="ECO:0000256" key="1">
    <source>
        <dbReference type="ARBA" id="ARBA00004651"/>
    </source>
</evidence>
<keyword evidence="11 15" id="KW-1133">Transmembrane helix</keyword>
<feature type="transmembrane region" description="Helical" evidence="15">
    <location>
        <begin position="103"/>
        <end position="121"/>
    </location>
</feature>
<dbReference type="InterPro" id="IPR027256">
    <property type="entry name" value="P-typ_ATPase_IB"/>
</dbReference>
<dbReference type="PRINTS" id="PR00941">
    <property type="entry name" value="CDATPASE"/>
</dbReference>
<keyword evidence="5" id="KW-0597">Phosphoprotein</keyword>
<dbReference type="InterPro" id="IPR008250">
    <property type="entry name" value="ATPase_P-typ_transduc_dom_A_sf"/>
</dbReference>
<keyword evidence="3" id="KW-0813">Transport</keyword>
<dbReference type="NCBIfam" id="TIGR01511">
    <property type="entry name" value="ATPase-IB1_Cu"/>
    <property type="match status" value="1"/>
</dbReference>
<organism evidence="17 18">
    <name type="scientific">Neptunomonas concharum</name>
    <dbReference type="NCBI Taxonomy" id="1031538"/>
    <lineage>
        <taxon>Bacteria</taxon>
        <taxon>Pseudomonadati</taxon>
        <taxon>Pseudomonadota</taxon>
        <taxon>Gammaproteobacteria</taxon>
        <taxon>Oceanospirillales</taxon>
        <taxon>Oceanospirillaceae</taxon>
        <taxon>Neptunomonas</taxon>
    </lineage>
</organism>
<dbReference type="GO" id="GO:0046872">
    <property type="term" value="F:metal ion binding"/>
    <property type="evidence" value="ECO:0007669"/>
    <property type="project" value="UniProtKB-KW"/>
</dbReference>
<evidence type="ECO:0000256" key="7">
    <source>
        <dbReference type="ARBA" id="ARBA00022723"/>
    </source>
</evidence>
<dbReference type="SFLD" id="SFLDG00002">
    <property type="entry name" value="C1.7:_P-type_atpase_like"/>
    <property type="match status" value="1"/>
</dbReference>
<dbReference type="CDD" id="cd00371">
    <property type="entry name" value="HMA"/>
    <property type="match status" value="1"/>
</dbReference>
<dbReference type="CDD" id="cd07546">
    <property type="entry name" value="P-type_ATPase_Pb_Zn_Cd2-like"/>
    <property type="match status" value="1"/>
</dbReference>
<comment type="catalytic activity">
    <reaction evidence="14">
        <text>Zn(2+)(in) + ATP + H2O = Zn(2+)(out) + ADP + phosphate + H(+)</text>
        <dbReference type="Rhea" id="RHEA:20621"/>
        <dbReference type="ChEBI" id="CHEBI:15377"/>
        <dbReference type="ChEBI" id="CHEBI:15378"/>
        <dbReference type="ChEBI" id="CHEBI:29105"/>
        <dbReference type="ChEBI" id="CHEBI:30616"/>
        <dbReference type="ChEBI" id="CHEBI:43474"/>
        <dbReference type="ChEBI" id="CHEBI:456216"/>
        <dbReference type="EC" id="7.2.2.12"/>
    </reaction>
</comment>
<evidence type="ECO:0000256" key="12">
    <source>
        <dbReference type="ARBA" id="ARBA00023136"/>
    </source>
</evidence>
<dbReference type="GO" id="GO:0015086">
    <property type="term" value="F:cadmium ion transmembrane transporter activity"/>
    <property type="evidence" value="ECO:0007669"/>
    <property type="project" value="TreeGrafter"/>
</dbReference>
<dbReference type="SUPFAM" id="SSF56784">
    <property type="entry name" value="HAD-like"/>
    <property type="match status" value="1"/>
</dbReference>
<evidence type="ECO:0000256" key="5">
    <source>
        <dbReference type="ARBA" id="ARBA00022553"/>
    </source>
</evidence>
<evidence type="ECO:0000313" key="17">
    <source>
        <dbReference type="EMBL" id="QEQ98437.1"/>
    </source>
</evidence>
<gene>
    <name evidence="17" type="ORF">F0U83_12690</name>
</gene>
<dbReference type="Gene3D" id="3.30.70.100">
    <property type="match status" value="1"/>
</dbReference>
<keyword evidence="8 15" id="KW-0547">Nucleotide-binding</keyword>
<dbReference type="EC" id="7.2.2.12" evidence="13"/>
<dbReference type="PANTHER" id="PTHR48085:SF5">
    <property type="entry name" value="CADMIUM_ZINC-TRANSPORTING ATPASE HMA4-RELATED"/>
    <property type="match status" value="1"/>
</dbReference>
<dbReference type="GO" id="GO:0016463">
    <property type="term" value="F:P-type zinc transporter activity"/>
    <property type="evidence" value="ECO:0007669"/>
    <property type="project" value="UniProtKB-EC"/>
</dbReference>
<accession>A0A5P1RFN3</accession>
<dbReference type="PANTHER" id="PTHR48085">
    <property type="entry name" value="CADMIUM/ZINC-TRANSPORTING ATPASE HMA2-RELATED"/>
    <property type="match status" value="1"/>
</dbReference>
<evidence type="ECO:0000259" key="16">
    <source>
        <dbReference type="PROSITE" id="PS50846"/>
    </source>
</evidence>
<evidence type="ECO:0000256" key="11">
    <source>
        <dbReference type="ARBA" id="ARBA00022989"/>
    </source>
</evidence>
<dbReference type="Gene3D" id="3.40.50.1000">
    <property type="entry name" value="HAD superfamily/HAD-like"/>
    <property type="match status" value="1"/>
</dbReference>
<feature type="transmembrane region" description="Helical" evidence="15">
    <location>
        <begin position="354"/>
        <end position="378"/>
    </location>
</feature>
<keyword evidence="18" id="KW-1185">Reference proteome</keyword>
<dbReference type="Pfam" id="PF00702">
    <property type="entry name" value="Hydrolase"/>
    <property type="match status" value="1"/>
</dbReference>
<comment type="similarity">
    <text evidence="2 15">Belongs to the cation transport ATPase (P-type) (TC 3.A.3) family. Type IB subfamily.</text>
</comment>
<dbReference type="InterPro" id="IPR017969">
    <property type="entry name" value="Heavy-metal-associated_CS"/>
</dbReference>
<dbReference type="PROSITE" id="PS01047">
    <property type="entry name" value="HMA_1"/>
    <property type="match status" value="1"/>
</dbReference>
<dbReference type="InterPro" id="IPR023214">
    <property type="entry name" value="HAD_sf"/>
</dbReference>
<dbReference type="PRINTS" id="PR00119">
    <property type="entry name" value="CATATPASE"/>
</dbReference>
<keyword evidence="10" id="KW-1278">Translocase</keyword>
<dbReference type="GO" id="GO:0016887">
    <property type="term" value="F:ATP hydrolysis activity"/>
    <property type="evidence" value="ECO:0007669"/>
    <property type="project" value="InterPro"/>
</dbReference>
<dbReference type="AlphaFoldDB" id="A0A5P1RFN3"/>
<dbReference type="InterPro" id="IPR059000">
    <property type="entry name" value="ATPase_P-type_domA"/>
</dbReference>
<dbReference type="Gene3D" id="2.70.150.10">
    <property type="entry name" value="Calcium-transporting ATPase, cytoplasmic transduction domain A"/>
    <property type="match status" value="1"/>
</dbReference>
<dbReference type="SUPFAM" id="SSF81665">
    <property type="entry name" value="Calcium ATPase, transmembrane domain M"/>
    <property type="match status" value="1"/>
</dbReference>
<feature type="domain" description="HMA" evidence="16">
    <location>
        <begin position="11"/>
        <end position="77"/>
    </location>
</feature>